<evidence type="ECO:0000256" key="2">
    <source>
        <dbReference type="ARBA" id="ARBA00023015"/>
    </source>
</evidence>
<dbReference type="NCBIfam" id="TIGR02937">
    <property type="entry name" value="sigma70-ECF"/>
    <property type="match status" value="1"/>
</dbReference>
<evidence type="ECO:0000313" key="8">
    <source>
        <dbReference type="EMBL" id="MDL2080915.1"/>
    </source>
</evidence>
<dbReference type="Proteomes" id="UP001241926">
    <property type="component" value="Unassembled WGS sequence"/>
</dbReference>
<dbReference type="NCBIfam" id="TIGR02983">
    <property type="entry name" value="SigE-fam_strep"/>
    <property type="match status" value="1"/>
</dbReference>
<feature type="domain" description="RNA polymerase sigma-70 region 2" evidence="6">
    <location>
        <begin position="20"/>
        <end position="79"/>
    </location>
</feature>
<keyword evidence="5" id="KW-0804">Transcription</keyword>
<dbReference type="InterPro" id="IPR014325">
    <property type="entry name" value="RNA_pol_sigma-E_actinobac"/>
</dbReference>
<dbReference type="InterPro" id="IPR013249">
    <property type="entry name" value="RNA_pol_sigma70_r4_t2"/>
</dbReference>
<dbReference type="SUPFAM" id="SSF88659">
    <property type="entry name" value="Sigma3 and sigma4 domains of RNA polymerase sigma factors"/>
    <property type="match status" value="1"/>
</dbReference>
<keyword evidence="4" id="KW-0238">DNA-binding</keyword>
<dbReference type="InterPro" id="IPR039425">
    <property type="entry name" value="RNA_pol_sigma-70-like"/>
</dbReference>
<evidence type="ECO:0000256" key="1">
    <source>
        <dbReference type="ARBA" id="ARBA00010641"/>
    </source>
</evidence>
<evidence type="ECO:0000259" key="6">
    <source>
        <dbReference type="Pfam" id="PF04542"/>
    </source>
</evidence>
<dbReference type="InterPro" id="IPR013325">
    <property type="entry name" value="RNA_pol_sigma_r2"/>
</dbReference>
<evidence type="ECO:0000259" key="7">
    <source>
        <dbReference type="Pfam" id="PF08281"/>
    </source>
</evidence>
<gene>
    <name evidence="8" type="ORF">QNN03_31180</name>
</gene>
<accession>A0ABT7J818</accession>
<dbReference type="EMBL" id="JASJUS010000039">
    <property type="protein sequence ID" value="MDL2080915.1"/>
    <property type="molecule type" value="Genomic_DNA"/>
</dbReference>
<comment type="similarity">
    <text evidence="1">Belongs to the sigma-70 factor family. ECF subfamily.</text>
</comment>
<dbReference type="RefSeq" id="WP_093724309.1">
    <property type="nucleotide sequence ID" value="NZ_JASJUS010000039.1"/>
</dbReference>
<name>A0ABT7J818_9ACTN</name>
<feature type="domain" description="RNA polymerase sigma factor 70 region 4 type 2" evidence="7">
    <location>
        <begin position="105"/>
        <end position="156"/>
    </location>
</feature>
<dbReference type="SUPFAM" id="SSF88946">
    <property type="entry name" value="Sigma2 domain of RNA polymerase sigma factors"/>
    <property type="match status" value="1"/>
</dbReference>
<dbReference type="InterPro" id="IPR007627">
    <property type="entry name" value="RNA_pol_sigma70_r2"/>
</dbReference>
<dbReference type="Pfam" id="PF04542">
    <property type="entry name" value="Sigma70_r2"/>
    <property type="match status" value="1"/>
</dbReference>
<dbReference type="Gene3D" id="1.10.10.10">
    <property type="entry name" value="Winged helix-like DNA-binding domain superfamily/Winged helix DNA-binding domain"/>
    <property type="match status" value="1"/>
</dbReference>
<dbReference type="Gene3D" id="1.10.1740.10">
    <property type="match status" value="1"/>
</dbReference>
<dbReference type="InterPro" id="IPR014284">
    <property type="entry name" value="RNA_pol_sigma-70_dom"/>
</dbReference>
<keyword evidence="3" id="KW-0731">Sigma factor</keyword>
<organism evidence="8 9">
    <name type="scientific">Streptomyces fuscus</name>
    <dbReference type="NCBI Taxonomy" id="3048495"/>
    <lineage>
        <taxon>Bacteria</taxon>
        <taxon>Bacillati</taxon>
        <taxon>Actinomycetota</taxon>
        <taxon>Actinomycetes</taxon>
        <taxon>Kitasatosporales</taxon>
        <taxon>Streptomycetaceae</taxon>
        <taxon>Streptomyces</taxon>
    </lineage>
</organism>
<sequence>MKRTPGGEFDDFVAARWSGLLHLARLLTGGDRHRAEDLVQDSLVKLWSVWAKVGEEAPEAYVRRVMARAAAKSARRRWWGERPVEQLPEQAMPGDVSARVAERSRLESALAQLPPKQRAAVVLRYYQDLPDRQVADVLGCPVGTARSHASRGVARLRQLLSDVIEPVG</sequence>
<evidence type="ECO:0000256" key="4">
    <source>
        <dbReference type="ARBA" id="ARBA00023125"/>
    </source>
</evidence>
<proteinExistence type="inferred from homology"/>
<dbReference type="PANTHER" id="PTHR43133:SF50">
    <property type="entry name" value="ECF RNA POLYMERASE SIGMA FACTOR SIGM"/>
    <property type="match status" value="1"/>
</dbReference>
<dbReference type="Pfam" id="PF08281">
    <property type="entry name" value="Sigma70_r4_2"/>
    <property type="match status" value="1"/>
</dbReference>
<dbReference type="PANTHER" id="PTHR43133">
    <property type="entry name" value="RNA POLYMERASE ECF-TYPE SIGMA FACTO"/>
    <property type="match status" value="1"/>
</dbReference>
<evidence type="ECO:0000256" key="3">
    <source>
        <dbReference type="ARBA" id="ARBA00023082"/>
    </source>
</evidence>
<evidence type="ECO:0000313" key="9">
    <source>
        <dbReference type="Proteomes" id="UP001241926"/>
    </source>
</evidence>
<dbReference type="InterPro" id="IPR013324">
    <property type="entry name" value="RNA_pol_sigma_r3/r4-like"/>
</dbReference>
<comment type="caution">
    <text evidence="8">The sequence shown here is derived from an EMBL/GenBank/DDBJ whole genome shotgun (WGS) entry which is preliminary data.</text>
</comment>
<evidence type="ECO:0000256" key="5">
    <source>
        <dbReference type="ARBA" id="ARBA00023163"/>
    </source>
</evidence>
<keyword evidence="9" id="KW-1185">Reference proteome</keyword>
<reference evidence="8 9" key="1">
    <citation type="submission" date="2023-05" db="EMBL/GenBank/DDBJ databases">
        <title>Streptomyces fuscus sp. nov., a brown-black pigment producing actinomyces isolated from dry sand of Sea duck farm.</title>
        <authorList>
            <person name="Xie J."/>
            <person name="Shen N."/>
        </authorList>
    </citation>
    <scope>NUCLEOTIDE SEQUENCE [LARGE SCALE GENOMIC DNA]</scope>
    <source>
        <strain evidence="8 9">GXMU-J15</strain>
    </source>
</reference>
<dbReference type="InterPro" id="IPR036388">
    <property type="entry name" value="WH-like_DNA-bd_sf"/>
</dbReference>
<dbReference type="CDD" id="cd06171">
    <property type="entry name" value="Sigma70_r4"/>
    <property type="match status" value="1"/>
</dbReference>
<keyword evidence="2" id="KW-0805">Transcription regulation</keyword>
<protein>
    <submittedName>
        <fullName evidence="8">SigE family RNA polymerase sigma factor</fullName>
    </submittedName>
</protein>